<dbReference type="SUPFAM" id="SSF54593">
    <property type="entry name" value="Glyoxalase/Bleomycin resistance protein/Dihydroxybiphenyl dioxygenase"/>
    <property type="match status" value="1"/>
</dbReference>
<proteinExistence type="predicted"/>
<evidence type="ECO:0000259" key="1">
    <source>
        <dbReference type="PROSITE" id="PS51819"/>
    </source>
</evidence>
<accession>K9UDA7</accession>
<keyword evidence="2" id="KW-0456">Lyase</keyword>
<evidence type="ECO:0000313" key="2">
    <source>
        <dbReference type="EMBL" id="AFY92401.1"/>
    </source>
</evidence>
<dbReference type="RefSeq" id="WP_015158587.1">
    <property type="nucleotide sequence ID" value="NC_019697.1"/>
</dbReference>
<dbReference type="GO" id="GO:0016829">
    <property type="term" value="F:lyase activity"/>
    <property type="evidence" value="ECO:0007669"/>
    <property type="project" value="UniProtKB-KW"/>
</dbReference>
<dbReference type="PROSITE" id="PS51819">
    <property type="entry name" value="VOC"/>
    <property type="match status" value="1"/>
</dbReference>
<dbReference type="KEGG" id="cmp:Cha6605_1182"/>
<evidence type="ECO:0000313" key="3">
    <source>
        <dbReference type="Proteomes" id="UP000010366"/>
    </source>
</evidence>
<dbReference type="STRING" id="1173020.Cha6605_1182"/>
<keyword evidence="3" id="KW-1185">Reference proteome</keyword>
<gene>
    <name evidence="2" type="ORF">Cha6605_1182</name>
</gene>
<dbReference type="InterPro" id="IPR004360">
    <property type="entry name" value="Glyas_Fos-R_dOase_dom"/>
</dbReference>
<organism evidence="2 3">
    <name type="scientific">Chamaesiphon minutus (strain ATCC 27169 / PCC 6605)</name>
    <dbReference type="NCBI Taxonomy" id="1173020"/>
    <lineage>
        <taxon>Bacteria</taxon>
        <taxon>Bacillati</taxon>
        <taxon>Cyanobacteriota</taxon>
        <taxon>Cyanophyceae</taxon>
        <taxon>Gomontiellales</taxon>
        <taxon>Chamaesiphonaceae</taxon>
        <taxon>Chamaesiphon</taxon>
    </lineage>
</organism>
<dbReference type="Gene3D" id="3.10.180.10">
    <property type="entry name" value="2,3-Dihydroxybiphenyl 1,2-Dioxygenase, domain 1"/>
    <property type="match status" value="1"/>
</dbReference>
<dbReference type="EMBL" id="CP003600">
    <property type="protein sequence ID" value="AFY92401.1"/>
    <property type="molecule type" value="Genomic_DNA"/>
</dbReference>
<dbReference type="Proteomes" id="UP000010366">
    <property type="component" value="Chromosome"/>
</dbReference>
<dbReference type="InterPro" id="IPR029068">
    <property type="entry name" value="Glyas_Bleomycin-R_OHBP_Dase"/>
</dbReference>
<protein>
    <submittedName>
        <fullName evidence="2">Lactoylglutathione lyase family protein</fullName>
    </submittedName>
</protein>
<dbReference type="AlphaFoldDB" id="K9UDA7"/>
<dbReference type="Pfam" id="PF00903">
    <property type="entry name" value="Glyoxalase"/>
    <property type="match status" value="1"/>
</dbReference>
<reference evidence="2 3" key="1">
    <citation type="submission" date="2012-05" db="EMBL/GenBank/DDBJ databases">
        <title>Finished chromosome of genome of Chamaesiphon sp. PCC 6605.</title>
        <authorList>
            <consortium name="US DOE Joint Genome Institute"/>
            <person name="Gugger M."/>
            <person name="Coursin T."/>
            <person name="Rippka R."/>
            <person name="Tandeau De Marsac N."/>
            <person name="Huntemann M."/>
            <person name="Wei C.-L."/>
            <person name="Han J."/>
            <person name="Detter J.C."/>
            <person name="Han C."/>
            <person name="Tapia R."/>
            <person name="Chen A."/>
            <person name="Kyrpides N."/>
            <person name="Mavromatis K."/>
            <person name="Markowitz V."/>
            <person name="Szeto E."/>
            <person name="Ivanova N."/>
            <person name="Pagani I."/>
            <person name="Pati A."/>
            <person name="Goodwin L."/>
            <person name="Nordberg H.P."/>
            <person name="Cantor M.N."/>
            <person name="Hua S.X."/>
            <person name="Woyke T."/>
            <person name="Kerfeld C.A."/>
        </authorList>
    </citation>
    <scope>NUCLEOTIDE SEQUENCE [LARGE SCALE GENOMIC DNA]</scope>
    <source>
        <strain evidence="3">ATCC 27169 / PCC 6605</strain>
    </source>
</reference>
<dbReference type="OrthoDB" id="9796521at2"/>
<dbReference type="HOGENOM" id="CLU_046006_18_4_3"/>
<sequence>MNLKYIYTRLHVQNYLDCKRFYQDILGLKVSLANDAEEYAEFDAGATKITILNRARLKDYVDSIESATYDRNDAKIILTFAVPNLDDAIAQLKAKGVVVFSSPWQFSDDGLAGGWLSAGIRDPDGNIIELQQILS</sequence>
<dbReference type="InterPro" id="IPR037523">
    <property type="entry name" value="VOC_core"/>
</dbReference>
<feature type="domain" description="VOC" evidence="1">
    <location>
        <begin position="4"/>
        <end position="133"/>
    </location>
</feature>
<dbReference type="eggNOG" id="COG0346">
    <property type="taxonomic scope" value="Bacteria"/>
</dbReference>
<name>K9UDA7_CHAP6</name>